<evidence type="ECO:0000256" key="2">
    <source>
        <dbReference type="ARBA" id="ARBA00022679"/>
    </source>
</evidence>
<reference evidence="5" key="1">
    <citation type="journal article" date="2019" name="Int. J. Syst. Evol. Microbiol.">
        <title>The Global Catalogue of Microorganisms (GCM) 10K type strain sequencing project: providing services to taxonomists for standard genome sequencing and annotation.</title>
        <authorList>
            <consortium name="The Broad Institute Genomics Platform"/>
            <consortium name="The Broad Institute Genome Sequencing Center for Infectious Disease"/>
            <person name="Wu L."/>
            <person name="Ma J."/>
        </authorList>
    </citation>
    <scope>NUCLEOTIDE SEQUENCE [LARGE SCALE GENOMIC DNA]</scope>
    <source>
        <strain evidence="5">JCM 17979</strain>
    </source>
</reference>
<dbReference type="CDD" id="cd03801">
    <property type="entry name" value="GT4_PimA-like"/>
    <property type="match status" value="1"/>
</dbReference>
<dbReference type="InterPro" id="IPR028098">
    <property type="entry name" value="Glyco_trans_4-like_N"/>
</dbReference>
<dbReference type="RefSeq" id="WP_345420782.1">
    <property type="nucleotide sequence ID" value="NZ_BAABHO010000044.1"/>
</dbReference>
<sequence>MDGDAQPDQHGDLRNDLCIVLTYYSPYVSGLTNVARDLAEGLAARGWRVCVVASKHDPELPTHEVVHGVRVVRAPVLAKVGKGTIGLNLTRLALREMARSTVANLHLPLVEAGLLARLSPVPVVSTYHCDVSLPTGDGPLVRRVVNGAQHRAIDLSSGAALRRSVAAVVSSEDYARHSRLWPAIDGRMVAVPPPCPPRGPGRPAFRRGDGLHVGFLGRIVEEKGVEYLVDAFLALDDPDARLLIGGDFLDVAGGSVVERVRRHIGDDPRIAMLGFVPEEDLDDFYASIDVFALPSVNAFEAFGIVQVVAMMAGVPALVSDLPGVRTVVEETGFGVVVAPRDVPGLTTALARLRDDPPDAGAGAGAAAARYSVDAVLDAYDAVFAKAAGR</sequence>
<dbReference type="SUPFAM" id="SSF53756">
    <property type="entry name" value="UDP-Glycosyltransferase/glycogen phosphorylase"/>
    <property type="match status" value="1"/>
</dbReference>
<comment type="caution">
    <text evidence="4">The sequence shown here is derived from an EMBL/GenBank/DDBJ whole genome shotgun (WGS) entry which is preliminary data.</text>
</comment>
<feature type="domain" description="Glycosyltransferase subfamily 4-like N-terminal" evidence="3">
    <location>
        <begin position="30"/>
        <end position="193"/>
    </location>
</feature>
<proteinExistence type="predicted"/>
<dbReference type="Pfam" id="PF13579">
    <property type="entry name" value="Glyco_trans_4_4"/>
    <property type="match status" value="1"/>
</dbReference>
<evidence type="ECO:0000313" key="4">
    <source>
        <dbReference type="EMBL" id="GAA4803105.1"/>
    </source>
</evidence>
<dbReference type="EMBL" id="BAABHO010000044">
    <property type="protein sequence ID" value="GAA4803105.1"/>
    <property type="molecule type" value="Genomic_DNA"/>
</dbReference>
<evidence type="ECO:0000313" key="5">
    <source>
        <dbReference type="Proteomes" id="UP001500928"/>
    </source>
</evidence>
<name>A0ABP9C093_9PSEU</name>
<keyword evidence="1" id="KW-0328">Glycosyltransferase</keyword>
<evidence type="ECO:0000256" key="1">
    <source>
        <dbReference type="ARBA" id="ARBA00022676"/>
    </source>
</evidence>
<evidence type="ECO:0000259" key="3">
    <source>
        <dbReference type="Pfam" id="PF13579"/>
    </source>
</evidence>
<organism evidence="4 5">
    <name type="scientific">Actinomycetospora chlora</name>
    <dbReference type="NCBI Taxonomy" id="663608"/>
    <lineage>
        <taxon>Bacteria</taxon>
        <taxon>Bacillati</taxon>
        <taxon>Actinomycetota</taxon>
        <taxon>Actinomycetes</taxon>
        <taxon>Pseudonocardiales</taxon>
        <taxon>Pseudonocardiaceae</taxon>
        <taxon>Actinomycetospora</taxon>
    </lineage>
</organism>
<accession>A0ABP9C093</accession>
<dbReference type="PANTHER" id="PTHR45947">
    <property type="entry name" value="SULFOQUINOVOSYL TRANSFERASE SQD2"/>
    <property type="match status" value="1"/>
</dbReference>
<keyword evidence="5" id="KW-1185">Reference proteome</keyword>
<gene>
    <name evidence="4" type="ORF">GCM10023200_45410</name>
</gene>
<dbReference type="InterPro" id="IPR050194">
    <property type="entry name" value="Glycosyltransferase_grp1"/>
</dbReference>
<protein>
    <submittedName>
        <fullName evidence="4">Glycosyltransferase family 4 protein</fullName>
    </submittedName>
</protein>
<dbReference type="PANTHER" id="PTHR45947:SF3">
    <property type="entry name" value="SULFOQUINOVOSYL TRANSFERASE SQD2"/>
    <property type="match status" value="1"/>
</dbReference>
<dbReference type="Gene3D" id="3.40.50.2000">
    <property type="entry name" value="Glycogen Phosphorylase B"/>
    <property type="match status" value="2"/>
</dbReference>
<keyword evidence="2" id="KW-0808">Transferase</keyword>
<dbReference type="Proteomes" id="UP001500928">
    <property type="component" value="Unassembled WGS sequence"/>
</dbReference>
<dbReference type="Pfam" id="PF13692">
    <property type="entry name" value="Glyco_trans_1_4"/>
    <property type="match status" value="1"/>
</dbReference>